<sequence>MEVTRPKEDWNKPQPPQEENKKLACGILAILVGPLGIHKFHLGYTTEGFITLVLTVFTCGAITYLMGIIEGIIYLTKTDREFYETYQVNKRPWF</sequence>
<reference evidence="7 8" key="1">
    <citation type="journal article" date="2015" name="Stand. Genomic Sci.">
        <title>Genomic Encyclopedia of Bacterial and Archaeal Type Strains, Phase III: the genomes of soil and plant-associated and newly described type strains.</title>
        <authorList>
            <person name="Whitman W.B."/>
            <person name="Woyke T."/>
            <person name="Klenk H.P."/>
            <person name="Zhou Y."/>
            <person name="Lilburn T.G."/>
            <person name="Beck B.J."/>
            <person name="De Vos P."/>
            <person name="Vandamme P."/>
            <person name="Eisen J.A."/>
            <person name="Garrity G."/>
            <person name="Hugenholtz P."/>
            <person name="Kyrpides N.C."/>
        </authorList>
    </citation>
    <scope>NUCLEOTIDE SEQUENCE [LARGE SCALE GENOMIC DNA]</scope>
    <source>
        <strain evidence="7 8">CGMCC 1.7270</strain>
    </source>
</reference>
<dbReference type="RefSeq" id="WP_023571155.1">
    <property type="nucleotide sequence ID" value="NZ_AVBI01000018.1"/>
</dbReference>
<name>V6RZH7_9FLAO</name>
<keyword evidence="2 5" id="KW-0812">Transmembrane</keyword>
<dbReference type="OrthoDB" id="9816361at2"/>
<organism evidence="7 8">
    <name type="scientific">Flavobacterium cauense R2A-7</name>
    <dbReference type="NCBI Taxonomy" id="1341154"/>
    <lineage>
        <taxon>Bacteria</taxon>
        <taxon>Pseudomonadati</taxon>
        <taxon>Bacteroidota</taxon>
        <taxon>Flavobacteriia</taxon>
        <taxon>Flavobacteriales</taxon>
        <taxon>Flavobacteriaceae</taxon>
        <taxon>Flavobacterium</taxon>
    </lineage>
</organism>
<gene>
    <name evidence="7" type="ORF">IP98_02826</name>
</gene>
<dbReference type="AlphaFoldDB" id="V6RZH7"/>
<evidence type="ECO:0000259" key="6">
    <source>
        <dbReference type="Pfam" id="PF05154"/>
    </source>
</evidence>
<dbReference type="GO" id="GO:0016020">
    <property type="term" value="C:membrane"/>
    <property type="evidence" value="ECO:0007669"/>
    <property type="project" value="UniProtKB-SubCell"/>
</dbReference>
<dbReference type="Pfam" id="PF05154">
    <property type="entry name" value="TM2"/>
    <property type="match status" value="1"/>
</dbReference>
<evidence type="ECO:0000313" key="8">
    <source>
        <dbReference type="Proteomes" id="UP000319848"/>
    </source>
</evidence>
<comment type="caution">
    <text evidence="7">The sequence shown here is derived from an EMBL/GenBank/DDBJ whole genome shotgun (WGS) entry which is preliminary data.</text>
</comment>
<evidence type="ECO:0000256" key="4">
    <source>
        <dbReference type="ARBA" id="ARBA00023136"/>
    </source>
</evidence>
<proteinExistence type="predicted"/>
<feature type="transmembrane region" description="Helical" evidence="5">
    <location>
        <begin position="49"/>
        <end position="75"/>
    </location>
</feature>
<keyword evidence="3 5" id="KW-1133">Transmembrane helix</keyword>
<evidence type="ECO:0000256" key="5">
    <source>
        <dbReference type="SAM" id="Phobius"/>
    </source>
</evidence>
<dbReference type="STRING" id="1341154.FCR2A7T_20410"/>
<evidence type="ECO:0000256" key="3">
    <source>
        <dbReference type="ARBA" id="ARBA00022989"/>
    </source>
</evidence>
<protein>
    <submittedName>
        <fullName evidence="7">TM2 domain-containing membrane protein YozV</fullName>
    </submittedName>
</protein>
<dbReference type="InterPro" id="IPR007829">
    <property type="entry name" value="TM2"/>
</dbReference>
<accession>V6RZH7</accession>
<evidence type="ECO:0000313" key="7">
    <source>
        <dbReference type="EMBL" id="TWI08303.1"/>
    </source>
</evidence>
<keyword evidence="8" id="KW-1185">Reference proteome</keyword>
<dbReference type="Proteomes" id="UP000319848">
    <property type="component" value="Unassembled WGS sequence"/>
</dbReference>
<evidence type="ECO:0000256" key="2">
    <source>
        <dbReference type="ARBA" id="ARBA00022692"/>
    </source>
</evidence>
<keyword evidence="4 5" id="KW-0472">Membrane</keyword>
<evidence type="ECO:0000256" key="1">
    <source>
        <dbReference type="ARBA" id="ARBA00004141"/>
    </source>
</evidence>
<dbReference type="EMBL" id="VLKQ01000016">
    <property type="protein sequence ID" value="TWI08303.1"/>
    <property type="molecule type" value="Genomic_DNA"/>
</dbReference>
<feature type="domain" description="TM2" evidence="6">
    <location>
        <begin position="19"/>
        <end position="68"/>
    </location>
</feature>
<feature type="transmembrane region" description="Helical" evidence="5">
    <location>
        <begin position="21"/>
        <end position="37"/>
    </location>
</feature>
<comment type="subcellular location">
    <subcellularLocation>
        <location evidence="1">Membrane</location>
        <topology evidence="1">Multi-pass membrane protein</topology>
    </subcellularLocation>
</comment>